<dbReference type="Pfam" id="PF04748">
    <property type="entry name" value="Polysacc_deac_2"/>
    <property type="match status" value="1"/>
</dbReference>
<protein>
    <recommendedName>
        <fullName evidence="4">Divergent polysaccharide deacetylase</fullName>
    </recommendedName>
</protein>
<evidence type="ECO:0008006" key="4">
    <source>
        <dbReference type="Google" id="ProtNLM"/>
    </source>
</evidence>
<dbReference type="InterPro" id="IPR011330">
    <property type="entry name" value="Glyco_hydro/deAcase_b/a-brl"/>
</dbReference>
<dbReference type="GO" id="GO:0005975">
    <property type="term" value="P:carbohydrate metabolic process"/>
    <property type="evidence" value="ECO:0007669"/>
    <property type="project" value="InterPro"/>
</dbReference>
<dbReference type="PANTHER" id="PTHR30105">
    <property type="entry name" value="UNCHARACTERIZED YIBQ-RELATED"/>
    <property type="match status" value="1"/>
</dbReference>
<sequence>MKRVPVVGQGRRLVAMTANMLDKNSASDIDRPLGLGYDRRAEKRHFPLVDVVAACIGICLFIGAGIIALQPKPYVDMNIDVPGTVAMSEPVTEFLPSERHLPSVATPGPKIINVPPITGISPLSPGATSSGNFVVIRDPSDVKQDARVAHLPDQDLIEKSAVGPLPKRAEDGRRPFNVYAGAWSGSRGAKMALIIGGLSLSQTGTMRAIERLPAGVTLAFAPNGNSISRWMQSGRQKGHEVLMQLPMEPFDYPRVNPGPDTLLATDSEAENIEKLHRVLAKTTNYVGVIGYMGAHFTADETAMQPVMRELSARGLLYVDDGTSARSLASALGSQFMTPTATASVTIDAITERATILARLDELERTARATGSAIGIGSAYDVTVETVASFVQEAQRRGIELVPVSALANDPQSR</sequence>
<evidence type="ECO:0000256" key="1">
    <source>
        <dbReference type="SAM" id="Phobius"/>
    </source>
</evidence>
<feature type="transmembrane region" description="Helical" evidence="1">
    <location>
        <begin position="48"/>
        <end position="69"/>
    </location>
</feature>
<evidence type="ECO:0000313" key="3">
    <source>
        <dbReference type="Proteomes" id="UP000641137"/>
    </source>
</evidence>
<dbReference type="InterPro" id="IPR006837">
    <property type="entry name" value="Divergent_DAC"/>
</dbReference>
<reference evidence="2" key="1">
    <citation type="journal article" date="2014" name="Int. J. Syst. Evol. Microbiol.">
        <title>Complete genome sequence of Corynebacterium casei LMG S-19264T (=DSM 44701T), isolated from a smear-ripened cheese.</title>
        <authorList>
            <consortium name="US DOE Joint Genome Institute (JGI-PGF)"/>
            <person name="Walter F."/>
            <person name="Albersmeier A."/>
            <person name="Kalinowski J."/>
            <person name="Ruckert C."/>
        </authorList>
    </citation>
    <scope>NUCLEOTIDE SEQUENCE</scope>
    <source>
        <strain evidence="2">KCTC 42097</strain>
    </source>
</reference>
<dbReference type="Gene3D" id="3.20.20.370">
    <property type="entry name" value="Glycoside hydrolase/deacetylase"/>
    <property type="match status" value="1"/>
</dbReference>
<dbReference type="RefSeq" id="WP_244636716.1">
    <property type="nucleotide sequence ID" value="NZ_BMZO01000007.1"/>
</dbReference>
<name>A0A8J3DQD5_9HYPH</name>
<dbReference type="PANTHER" id="PTHR30105:SF2">
    <property type="entry name" value="DIVERGENT POLYSACCHARIDE DEACETYLASE SUPERFAMILY"/>
    <property type="match status" value="1"/>
</dbReference>
<comment type="caution">
    <text evidence="2">The sequence shown here is derived from an EMBL/GenBank/DDBJ whole genome shotgun (WGS) entry which is preliminary data.</text>
</comment>
<dbReference type="CDD" id="cd10936">
    <property type="entry name" value="CE4_DAC2"/>
    <property type="match status" value="1"/>
</dbReference>
<keyword evidence="1" id="KW-0812">Transmembrane</keyword>
<reference evidence="2" key="2">
    <citation type="submission" date="2020-09" db="EMBL/GenBank/DDBJ databases">
        <authorList>
            <person name="Sun Q."/>
            <person name="Kim S."/>
        </authorList>
    </citation>
    <scope>NUCLEOTIDE SEQUENCE</scope>
    <source>
        <strain evidence="2">KCTC 42097</strain>
    </source>
</reference>
<evidence type="ECO:0000313" key="2">
    <source>
        <dbReference type="EMBL" id="GHC73797.1"/>
    </source>
</evidence>
<dbReference type="EMBL" id="BMZO01000007">
    <property type="protein sequence ID" value="GHC73797.1"/>
    <property type="molecule type" value="Genomic_DNA"/>
</dbReference>
<keyword evidence="3" id="KW-1185">Reference proteome</keyword>
<keyword evidence="1" id="KW-1133">Transmembrane helix</keyword>
<organism evidence="2 3">
    <name type="scientific">Limoniibacter endophyticus</name>
    <dbReference type="NCBI Taxonomy" id="1565040"/>
    <lineage>
        <taxon>Bacteria</taxon>
        <taxon>Pseudomonadati</taxon>
        <taxon>Pseudomonadota</taxon>
        <taxon>Alphaproteobacteria</taxon>
        <taxon>Hyphomicrobiales</taxon>
        <taxon>Bartonellaceae</taxon>
        <taxon>Limoniibacter</taxon>
    </lineage>
</organism>
<accession>A0A8J3DQD5</accession>
<keyword evidence="1" id="KW-0472">Membrane</keyword>
<dbReference type="Proteomes" id="UP000641137">
    <property type="component" value="Unassembled WGS sequence"/>
</dbReference>
<dbReference type="SUPFAM" id="SSF88713">
    <property type="entry name" value="Glycoside hydrolase/deacetylase"/>
    <property type="match status" value="1"/>
</dbReference>
<gene>
    <name evidence="2" type="ORF">GCM10010136_22190</name>
</gene>
<dbReference type="AlphaFoldDB" id="A0A8J3DQD5"/>
<proteinExistence type="predicted"/>